<name>A0A4P7NMX6_PYROR</name>
<feature type="region of interest" description="Disordered" evidence="1">
    <location>
        <begin position="746"/>
        <end position="834"/>
    </location>
</feature>
<feature type="region of interest" description="Disordered" evidence="1">
    <location>
        <begin position="843"/>
        <end position="862"/>
    </location>
</feature>
<organism evidence="2 3">
    <name type="scientific">Pyricularia oryzae</name>
    <name type="common">Rice blast fungus</name>
    <name type="synonym">Magnaporthe oryzae</name>
    <dbReference type="NCBI Taxonomy" id="318829"/>
    <lineage>
        <taxon>Eukaryota</taxon>
        <taxon>Fungi</taxon>
        <taxon>Dikarya</taxon>
        <taxon>Ascomycota</taxon>
        <taxon>Pezizomycotina</taxon>
        <taxon>Sordariomycetes</taxon>
        <taxon>Sordariomycetidae</taxon>
        <taxon>Magnaporthales</taxon>
        <taxon>Pyriculariaceae</taxon>
        <taxon>Pyricularia</taxon>
    </lineage>
</organism>
<gene>
    <name evidence="2" type="ORF">PoMZ_05103</name>
</gene>
<dbReference type="PANTHER" id="PTHR38700:SF1">
    <property type="entry name" value="PH DOMAIN-CONTAINING PROTEIN"/>
    <property type="match status" value="1"/>
</dbReference>
<feature type="region of interest" description="Disordered" evidence="1">
    <location>
        <begin position="880"/>
        <end position="1030"/>
    </location>
</feature>
<feature type="compositionally biased region" description="Polar residues" evidence="1">
    <location>
        <begin position="953"/>
        <end position="962"/>
    </location>
</feature>
<dbReference type="Gene3D" id="2.30.29.30">
    <property type="entry name" value="Pleckstrin-homology domain (PH domain)/Phosphotyrosine-binding domain (PTB)"/>
    <property type="match status" value="1"/>
</dbReference>
<feature type="compositionally biased region" description="Gly residues" evidence="1">
    <location>
        <begin position="577"/>
        <end position="588"/>
    </location>
</feature>
<feature type="region of interest" description="Disordered" evidence="1">
    <location>
        <begin position="222"/>
        <end position="254"/>
    </location>
</feature>
<feature type="compositionally biased region" description="Polar residues" evidence="1">
    <location>
        <begin position="848"/>
        <end position="862"/>
    </location>
</feature>
<feature type="region of interest" description="Disordered" evidence="1">
    <location>
        <begin position="711"/>
        <end position="733"/>
    </location>
</feature>
<feature type="compositionally biased region" description="Polar residues" evidence="1">
    <location>
        <begin position="84"/>
        <end position="96"/>
    </location>
</feature>
<dbReference type="AlphaFoldDB" id="A0A4P7NMX6"/>
<evidence type="ECO:0000256" key="1">
    <source>
        <dbReference type="SAM" id="MobiDB-lite"/>
    </source>
</evidence>
<sequence length="1059" mass="113704">MSALTQTYTLQKPPGAMSRYRSLRGKSVSETRSMVESILGGDTGSDKGNGSPIKSAFGSRYRKRAKTINASDVPEVPPPLPSATEMNISMRNSAASVQPLGNKEPNTPTRKSKSPPKKPSTPDLEPASRPSESDTLGDIRDQFPAVPTPTEEMPVATALTADTAVDTASIQGDVPAKLQQTQEQKLLREIERRGLVEEEARLNAETDRILAEQKRKDMERLHSQLRAGSSHGSESSSLQSSPVQPSPVQSKPRSPMLAKFFFRRGRRSDAVTLSPTSSACASVAGDSSRATSLEPQLMPRTFIDPGATAFTFPLRPDSPILNRHGAERSIQVRCRGVRHDVNVTLDTNAVDILFACAVDAPQPFNTCTSVVVESYATLGLERRLRRYERIKDVLNSWDRDTQHHLLVEPSSETFDSHQDLDMSSVPGGEGSMPPPGFVLQMHHSQRPGKWSKRFITLLGNGQLFSCKKADSVLISQQQVGGGSASPALMAAAATSMGATMLCHLIGYDIYTPTETQAKKNLKPPKRFCYAVKSQQKTMEASADNFVHFFATDDPDVARKFHDAVHGWRSWYIVNGRGSRGGSSGGSGGSSSNHREGFVSASRPQHPAREDSLAVNPIPHPSPDQEMQLQQRPTTATGAPQITAVRHKPKKSISHVKVAGGRHRLRVSIDEAPYTIGDFQPLLDLGRFDKPIDDFGKDWVLRASVMPSGAGGVAGAVQTPEGPPEDEFASGHKKVAKGCVSSDVKAAVEKAEPVQQPAQPQSPDMAVGQAAPPRTPEIPAETPSSPDTDDSHNHEDTYQTEQSPPSTPPVPSLPKSETKSWFPSASAHTAGQKAKVEVHVHGRAAALRPSTSAGEKRTSTYLSPNEGQVFKSYWGLGNGLSDRLRRPNMPSSASSSTSGNRQRRPPMPHAPHSGLQPQQRLPDAPMRYAPGGGRRPDPSGVGGGGLGVSNSRPPTSDGSSSGRAQGAFGSRGRSNTVGNSGRPPMQPVPPVPPIRGKSAGRPHGPPGVEHWSRGVAGAERERGVRHGGMDGRNGMVRSVGVRMGWTGMEYGSGQLVWRPM</sequence>
<evidence type="ECO:0008006" key="4">
    <source>
        <dbReference type="Google" id="ProtNLM"/>
    </source>
</evidence>
<feature type="compositionally biased region" description="Low complexity" evidence="1">
    <location>
        <begin position="229"/>
        <end position="254"/>
    </location>
</feature>
<dbReference type="Proteomes" id="UP000294847">
    <property type="component" value="Chromosome 6"/>
</dbReference>
<feature type="compositionally biased region" description="Polar residues" evidence="1">
    <location>
        <begin position="818"/>
        <end position="828"/>
    </location>
</feature>
<dbReference type="InterPro" id="IPR011993">
    <property type="entry name" value="PH-like_dom_sf"/>
</dbReference>
<proteinExistence type="predicted"/>
<evidence type="ECO:0000313" key="2">
    <source>
        <dbReference type="EMBL" id="QBZ63422.1"/>
    </source>
</evidence>
<evidence type="ECO:0000313" key="3">
    <source>
        <dbReference type="Proteomes" id="UP000294847"/>
    </source>
</evidence>
<feature type="compositionally biased region" description="Pro residues" evidence="1">
    <location>
        <begin position="983"/>
        <end position="992"/>
    </location>
</feature>
<accession>A0A4P7NMX6</accession>
<dbReference type="PANTHER" id="PTHR38700">
    <property type="entry name" value="YALI0E22418P"/>
    <property type="match status" value="1"/>
</dbReference>
<protein>
    <recommendedName>
        <fullName evidence="4">PH domain-containing protein</fullName>
    </recommendedName>
</protein>
<dbReference type="EMBL" id="CP034209">
    <property type="protein sequence ID" value="QBZ63422.1"/>
    <property type="molecule type" value="Genomic_DNA"/>
</dbReference>
<feature type="compositionally biased region" description="Basic and acidic residues" evidence="1">
    <location>
        <begin position="1017"/>
        <end position="1028"/>
    </location>
</feature>
<feature type="region of interest" description="Disordered" evidence="1">
    <location>
        <begin position="38"/>
        <end position="160"/>
    </location>
</feature>
<feature type="region of interest" description="Disordered" evidence="1">
    <location>
        <begin position="577"/>
        <end position="626"/>
    </location>
</feature>
<reference evidence="2 3" key="1">
    <citation type="journal article" date="2019" name="Mol. Biol. Evol.">
        <title>Blast fungal genomes show frequent chromosomal changes, gene gains and losses, and effector gene turnover.</title>
        <authorList>
            <person name="Gomez Luciano L.B."/>
            <person name="Jason Tsai I."/>
            <person name="Chuma I."/>
            <person name="Tosa Y."/>
            <person name="Chen Y.H."/>
            <person name="Li J.Y."/>
            <person name="Li M.Y."/>
            <person name="Jade Lu M.Y."/>
            <person name="Nakayashiki H."/>
            <person name="Li W.H."/>
        </authorList>
    </citation>
    <scope>NUCLEOTIDE SEQUENCE [LARGE SCALE GENOMIC DNA]</scope>
    <source>
        <strain evidence="2">MZ5-1-6</strain>
    </source>
</reference>